<organism evidence="1 2">
    <name type="scientific">Actinomyces israelii</name>
    <dbReference type="NCBI Taxonomy" id="1659"/>
    <lineage>
        <taxon>Bacteria</taxon>
        <taxon>Bacillati</taxon>
        <taxon>Actinomycetota</taxon>
        <taxon>Actinomycetes</taxon>
        <taxon>Actinomycetales</taxon>
        <taxon>Actinomycetaceae</taxon>
        <taxon>Actinomyces</taxon>
    </lineage>
</organism>
<accession>A0ABT4I4L5</accession>
<reference evidence="1" key="1">
    <citation type="submission" date="2022-10" db="EMBL/GenBank/DDBJ databases">
        <title>Genome sequence of Actinomyces israelii ATCC 10048.</title>
        <authorList>
            <person name="Watt R.M."/>
            <person name="Tong W.M."/>
        </authorList>
    </citation>
    <scope>NUCLEOTIDE SEQUENCE</scope>
    <source>
        <strain evidence="1">ATCC 10048</strain>
    </source>
</reference>
<gene>
    <name evidence="1" type="ORF">OHJ16_01305</name>
</gene>
<evidence type="ECO:0000313" key="2">
    <source>
        <dbReference type="Proteomes" id="UP001072034"/>
    </source>
</evidence>
<comment type="caution">
    <text evidence="1">The sequence shown here is derived from an EMBL/GenBank/DDBJ whole genome shotgun (WGS) entry which is preliminary data.</text>
</comment>
<dbReference type="RefSeq" id="WP_268916416.1">
    <property type="nucleotide sequence ID" value="NZ_JAPTMY010000002.1"/>
</dbReference>
<name>A0ABT4I4L5_9ACTO</name>
<protein>
    <submittedName>
        <fullName evidence="1">Uncharacterized protein</fullName>
    </submittedName>
</protein>
<proteinExistence type="predicted"/>
<dbReference type="EMBL" id="JAPTMY010000002">
    <property type="protein sequence ID" value="MCZ0856688.1"/>
    <property type="molecule type" value="Genomic_DNA"/>
</dbReference>
<sequence length="51" mass="5366">MLGEALAEGASTTVCVVWPDTGQDTLTLDRPKAEHAPAPAFRLTDIPVTDS</sequence>
<dbReference type="Proteomes" id="UP001072034">
    <property type="component" value="Unassembled WGS sequence"/>
</dbReference>
<keyword evidence="2" id="KW-1185">Reference proteome</keyword>
<evidence type="ECO:0000313" key="1">
    <source>
        <dbReference type="EMBL" id="MCZ0856688.1"/>
    </source>
</evidence>